<dbReference type="AlphaFoldDB" id="A0A2S4UV66"/>
<evidence type="ECO:0000256" key="15">
    <source>
        <dbReference type="SAM" id="MobiDB-lite"/>
    </source>
</evidence>
<name>A0A2S4UV66_9BASI</name>
<keyword evidence="9" id="KW-0809">Transit peptide</keyword>
<evidence type="ECO:0000256" key="13">
    <source>
        <dbReference type="ARBA" id="ARBA00033251"/>
    </source>
</evidence>
<organism evidence="17 18">
    <name type="scientific">Puccinia striiformis</name>
    <dbReference type="NCBI Taxonomy" id="27350"/>
    <lineage>
        <taxon>Eukaryota</taxon>
        <taxon>Fungi</taxon>
        <taxon>Dikarya</taxon>
        <taxon>Basidiomycota</taxon>
        <taxon>Pucciniomycotina</taxon>
        <taxon>Pucciniomycetes</taxon>
        <taxon>Pucciniales</taxon>
        <taxon>Pucciniaceae</taxon>
        <taxon>Puccinia</taxon>
    </lineage>
</organism>
<keyword evidence="18" id="KW-1185">Reference proteome</keyword>
<dbReference type="PANTHER" id="PTHR23342:SF4">
    <property type="entry name" value="AMINO-ACID ACETYLTRANSFERASE, MITOCHONDRIAL"/>
    <property type="match status" value="1"/>
</dbReference>
<evidence type="ECO:0000256" key="11">
    <source>
        <dbReference type="ARBA" id="ARBA00023315"/>
    </source>
</evidence>
<feature type="region of interest" description="Disordered" evidence="15">
    <location>
        <begin position="650"/>
        <end position="671"/>
    </location>
</feature>
<evidence type="ECO:0000256" key="6">
    <source>
        <dbReference type="ARBA" id="ARBA00018802"/>
    </source>
</evidence>
<dbReference type="PROSITE" id="PS51731">
    <property type="entry name" value="GNAT_NAGS"/>
    <property type="match status" value="1"/>
</dbReference>
<dbReference type="VEuPathDB" id="FungiDB:PSHT_08011"/>
<evidence type="ECO:0000256" key="8">
    <source>
        <dbReference type="ARBA" id="ARBA00022679"/>
    </source>
</evidence>
<dbReference type="EC" id="2.3.1.1" evidence="5"/>
<dbReference type="GO" id="GO:0006592">
    <property type="term" value="P:ornithine biosynthetic process"/>
    <property type="evidence" value="ECO:0007669"/>
    <property type="project" value="TreeGrafter"/>
</dbReference>
<dbReference type="VEuPathDB" id="FungiDB:PSTT_12664"/>
<feature type="compositionally biased region" description="Polar residues" evidence="15">
    <location>
        <begin position="656"/>
        <end position="665"/>
    </location>
</feature>
<reference evidence="17" key="1">
    <citation type="submission" date="2017-12" db="EMBL/GenBank/DDBJ databases">
        <title>Gene loss provides genomic basis for host adaptation in cereal stripe rust fungi.</title>
        <authorList>
            <person name="Xia C."/>
        </authorList>
    </citation>
    <scope>NUCLEOTIDE SEQUENCE [LARGE SCALE GENOMIC DNA]</scope>
    <source>
        <strain evidence="17">93-210</strain>
    </source>
</reference>
<sequence>MADNAQLEIPHHRRLDQSTSTITNYIGLELSDSFGSRAFTMAMIISRRIPTRRLLNPTPNPNRSYYLRSSEDDFSSNLKPSADKLQRELILSVLEAHPRLYLKSFAPTSKKIPTNPSDSKIKSSTNDAFNPGFPTGEAMPTTATLAASSTSSTFIQPRETRMSRSNKNQKQDVAQLILSTPNQHTGLVKIQEHRGWSDLSQNLGLMSILILDDEAWHYPSHTSLTTSLPQKPKPSGIFYSINPSETRRQAIIRETARLSAMLESRGGQSRPIYEGILRLTDDRSPDDDGLDLYIDNLDVLKSAIKNQEIPIIPPIAINSSCATICVSADEVVKSIAKGLAAVGKTPEALDHSIDSISAFHGQTAPTPRTIDQKNLDRAEEEEENELDLTPLRLMIINREGGIPSPARNGHPHLSINLASEYEFINETFRWSDSHPTSLANLSMAKSCLKYLPNESSAIIVSHQFNRQSHYEQTSHSPSLKHSILLNHHRRDIGLATPTLIRKGLPIKVIRGIDNLDLVKLGELLEKSFKKTLDYQRYFDRLRTRLRFVIIAGDYQAAAIVTNEGISDKEPIVYLDKFAVLPSYKGKEYGIGEPVDLVWRSRSDNPVNRWYFERSNGFIKLPPSHLSNPSSVKPTFSLFWCAADHHSSLDNLKHPSTHTTNPSVETSSSSSHIDIMKPTQLQTWCRIINQIPG</sequence>
<evidence type="ECO:0000256" key="5">
    <source>
        <dbReference type="ARBA" id="ARBA00012697"/>
    </source>
</evidence>
<evidence type="ECO:0000313" key="18">
    <source>
        <dbReference type="Proteomes" id="UP000239156"/>
    </source>
</evidence>
<evidence type="ECO:0000256" key="3">
    <source>
        <dbReference type="ARBA" id="ARBA00004925"/>
    </source>
</evidence>
<dbReference type="Gene3D" id="3.40.630.30">
    <property type="match status" value="1"/>
</dbReference>
<dbReference type="PANTHER" id="PTHR23342">
    <property type="entry name" value="N-ACETYLGLUTAMATE SYNTHASE"/>
    <property type="match status" value="1"/>
</dbReference>
<evidence type="ECO:0000256" key="9">
    <source>
        <dbReference type="ARBA" id="ARBA00022946"/>
    </source>
</evidence>
<dbReference type="Proteomes" id="UP000239156">
    <property type="component" value="Unassembled WGS sequence"/>
</dbReference>
<dbReference type="UniPathway" id="UPA00068"/>
<feature type="domain" description="N-acetyltransferase" evidence="16">
    <location>
        <begin position="504"/>
        <end position="663"/>
    </location>
</feature>
<keyword evidence="8" id="KW-0808">Transferase</keyword>
<evidence type="ECO:0000313" key="17">
    <source>
        <dbReference type="EMBL" id="POW01177.1"/>
    </source>
</evidence>
<evidence type="ECO:0000256" key="10">
    <source>
        <dbReference type="ARBA" id="ARBA00023128"/>
    </source>
</evidence>
<proteinExistence type="inferred from homology"/>
<accession>A0A2S4UV66</accession>
<evidence type="ECO:0000256" key="7">
    <source>
        <dbReference type="ARBA" id="ARBA00022605"/>
    </source>
</evidence>
<dbReference type="EMBL" id="PKSL01000164">
    <property type="protein sequence ID" value="POW01177.1"/>
    <property type="molecule type" value="Genomic_DNA"/>
</dbReference>
<comment type="catalytic activity">
    <reaction evidence="14">
        <text>L-glutamate + acetyl-CoA = N-acetyl-L-glutamate + CoA + H(+)</text>
        <dbReference type="Rhea" id="RHEA:24292"/>
        <dbReference type="ChEBI" id="CHEBI:15378"/>
        <dbReference type="ChEBI" id="CHEBI:29985"/>
        <dbReference type="ChEBI" id="CHEBI:44337"/>
        <dbReference type="ChEBI" id="CHEBI:57287"/>
        <dbReference type="ChEBI" id="CHEBI:57288"/>
        <dbReference type="EC" id="2.3.1.1"/>
    </reaction>
</comment>
<dbReference type="GO" id="GO:0004042">
    <property type="term" value="F:L-glutamate N-acetyltransferase activity"/>
    <property type="evidence" value="ECO:0007669"/>
    <property type="project" value="TreeGrafter"/>
</dbReference>
<gene>
    <name evidence="17" type="ORF">PSTT_12664</name>
</gene>
<protein>
    <recommendedName>
        <fullName evidence="6">Amino-acid acetyltransferase, mitochondrial</fullName>
        <ecNumber evidence="5">2.3.1.1</ecNumber>
    </recommendedName>
    <alternativeName>
        <fullName evidence="12">Glutamate N-acetyltransferase</fullName>
    </alternativeName>
    <alternativeName>
        <fullName evidence="13">N-acetylglutamate synthase</fullName>
    </alternativeName>
</protein>
<dbReference type="Pfam" id="PF04768">
    <property type="entry name" value="NAT"/>
    <property type="match status" value="1"/>
</dbReference>
<dbReference type="InterPro" id="IPR006855">
    <property type="entry name" value="Vertebrate-like_GNAT_dom"/>
</dbReference>
<comment type="function">
    <text evidence="1">N-acetylglutamate synthase involved in arginine biosynthesis.</text>
</comment>
<dbReference type="GO" id="GO:0005759">
    <property type="term" value="C:mitochondrial matrix"/>
    <property type="evidence" value="ECO:0007669"/>
    <property type="project" value="TreeGrafter"/>
</dbReference>
<feature type="region of interest" description="Disordered" evidence="15">
    <location>
        <begin position="360"/>
        <end position="383"/>
    </location>
</feature>
<dbReference type="Gene3D" id="3.40.1160.10">
    <property type="entry name" value="Acetylglutamate kinase-like"/>
    <property type="match status" value="1"/>
</dbReference>
<keyword evidence="10" id="KW-0496">Mitochondrion</keyword>
<evidence type="ECO:0000256" key="4">
    <source>
        <dbReference type="ARBA" id="ARBA00008694"/>
    </source>
</evidence>
<evidence type="ECO:0000259" key="16">
    <source>
        <dbReference type="PROSITE" id="PS51731"/>
    </source>
</evidence>
<comment type="subcellular location">
    <subcellularLocation>
        <location evidence="2">Mitochondrion</location>
    </subcellularLocation>
</comment>
<comment type="similarity">
    <text evidence="4">Belongs to the acetyltransferase family.</text>
</comment>
<keyword evidence="7" id="KW-0028">Amino-acid biosynthesis</keyword>
<comment type="pathway">
    <text evidence="3">Amino-acid biosynthesis; L-arginine biosynthesis; N(2)-acetyl-L-ornithine from L-glutamate: step 1/4.</text>
</comment>
<dbReference type="InterPro" id="IPR036393">
    <property type="entry name" value="AceGlu_kinase-like_sf"/>
</dbReference>
<evidence type="ECO:0000256" key="2">
    <source>
        <dbReference type="ARBA" id="ARBA00004173"/>
    </source>
</evidence>
<evidence type="ECO:0000256" key="14">
    <source>
        <dbReference type="ARBA" id="ARBA00048372"/>
    </source>
</evidence>
<feature type="non-terminal residue" evidence="17">
    <location>
        <position position="692"/>
    </location>
</feature>
<comment type="caution">
    <text evidence="17">The sequence shown here is derived from an EMBL/GenBank/DDBJ whole genome shotgun (WGS) entry which is preliminary data.</text>
</comment>
<dbReference type="GO" id="GO:0006526">
    <property type="term" value="P:L-arginine biosynthetic process"/>
    <property type="evidence" value="ECO:0007669"/>
    <property type="project" value="UniProtKB-UniPathway"/>
</dbReference>
<evidence type="ECO:0000256" key="1">
    <source>
        <dbReference type="ARBA" id="ARBA00002294"/>
    </source>
</evidence>
<evidence type="ECO:0000256" key="12">
    <source>
        <dbReference type="ARBA" id="ARBA00030346"/>
    </source>
</evidence>
<feature type="region of interest" description="Disordered" evidence="15">
    <location>
        <begin position="148"/>
        <end position="168"/>
    </location>
</feature>
<keyword evidence="11" id="KW-0012">Acyltransferase</keyword>